<dbReference type="Gene3D" id="2.60.120.10">
    <property type="entry name" value="Jelly Rolls"/>
    <property type="match status" value="2"/>
</dbReference>
<keyword evidence="1" id="KW-0456">Lyase</keyword>
<gene>
    <name evidence="1" type="ORF">AB0H04_33660</name>
</gene>
<protein>
    <submittedName>
        <fullName evidence="1">Ethanolamine ammonia lyase-activating protein</fullName>
    </submittedName>
</protein>
<dbReference type="RefSeq" id="WP_234317096.1">
    <property type="nucleotide sequence ID" value="NZ_JBEXDP010000111.1"/>
</dbReference>
<reference evidence="1 2" key="1">
    <citation type="submission" date="2024-06" db="EMBL/GenBank/DDBJ databases">
        <title>The Natural Products Discovery Center: Release of the First 8490 Sequenced Strains for Exploring Actinobacteria Biosynthetic Diversity.</title>
        <authorList>
            <person name="Kalkreuter E."/>
            <person name="Kautsar S.A."/>
            <person name="Yang D."/>
            <person name="Bader C.D."/>
            <person name="Teijaro C.N."/>
            <person name="Fluegel L."/>
            <person name="Davis C.M."/>
            <person name="Simpson J.R."/>
            <person name="Lauterbach L."/>
            <person name="Steele A.D."/>
            <person name="Gui C."/>
            <person name="Meng S."/>
            <person name="Li G."/>
            <person name="Viehrig K."/>
            <person name="Ye F."/>
            <person name="Su P."/>
            <person name="Kiefer A.F."/>
            <person name="Nichols A."/>
            <person name="Cepeda A.J."/>
            <person name="Yan W."/>
            <person name="Fan B."/>
            <person name="Jiang Y."/>
            <person name="Adhikari A."/>
            <person name="Zheng C.-J."/>
            <person name="Schuster L."/>
            <person name="Cowan T.M."/>
            <person name="Smanski M.J."/>
            <person name="Chevrette M.G."/>
            <person name="De Carvalho L.P.S."/>
            <person name="Shen B."/>
        </authorList>
    </citation>
    <scope>NUCLEOTIDE SEQUENCE [LARGE SCALE GENOMIC DNA]</scope>
    <source>
        <strain evidence="1 2">NPDC020594</strain>
    </source>
</reference>
<accession>A0ABV3AIH1</accession>
<keyword evidence="2" id="KW-1185">Reference proteome</keyword>
<evidence type="ECO:0000313" key="1">
    <source>
        <dbReference type="EMBL" id="MEU5711746.1"/>
    </source>
</evidence>
<dbReference type="InterPro" id="IPR011051">
    <property type="entry name" value="RmlC_Cupin_sf"/>
</dbReference>
<name>A0ABV3AIH1_9ACTN</name>
<dbReference type="SUPFAM" id="SSF51182">
    <property type="entry name" value="RmlC-like cupins"/>
    <property type="match status" value="1"/>
</dbReference>
<sequence length="393" mass="43671">MSAHAVLNEPTRKGHRMAKDAIVNDTLAAKFATEKESPYTRWVAAEGLDIIAAHYVPDLRTVELKPWERRGGRGVFINHEATRTSNDCYVCEIPAGGKLAPQRQLFEEMILVLEGQGSTKVWNDAGAEVSFEWQAGSIFAIPLNAHHQHFNGSGRKAARFVSSTNMPPVINLYGDPDFVFDTPRDFPDRFNGEPDYFSPKGEQKGLLLDTNFVADAVNLPLVEAKERGAGGGHIRFAMAKGSMNSHISQFPTATYKKGHRHGPGAHVIILSGEGYSLMWPEGEEPRRYEWGPGTLIVPPNMWFHQHFNTGTEPSRYLAFKHEVVSVRNAQGVPKAWISKRIGGDQIDYADESPYVRETFREALAKHGMEPRMDAVYEAELATLPPLPEQPAGV</sequence>
<dbReference type="InterPro" id="IPR014710">
    <property type="entry name" value="RmlC-like_jellyroll"/>
</dbReference>
<evidence type="ECO:0000313" key="2">
    <source>
        <dbReference type="Proteomes" id="UP001551011"/>
    </source>
</evidence>
<organism evidence="1 2">
    <name type="scientific">Streptomyces flaveolus</name>
    <dbReference type="NCBI Taxonomy" id="67297"/>
    <lineage>
        <taxon>Bacteria</taxon>
        <taxon>Bacillati</taxon>
        <taxon>Actinomycetota</taxon>
        <taxon>Actinomycetes</taxon>
        <taxon>Kitasatosporales</taxon>
        <taxon>Streptomycetaceae</taxon>
        <taxon>Streptomyces</taxon>
    </lineage>
</organism>
<dbReference type="Proteomes" id="UP001551011">
    <property type="component" value="Unassembled WGS sequence"/>
</dbReference>
<dbReference type="EMBL" id="JBFAEG010000029">
    <property type="protein sequence ID" value="MEU5711746.1"/>
    <property type="molecule type" value="Genomic_DNA"/>
</dbReference>
<comment type="caution">
    <text evidence="1">The sequence shown here is derived from an EMBL/GenBank/DDBJ whole genome shotgun (WGS) entry which is preliminary data.</text>
</comment>
<proteinExistence type="predicted"/>
<dbReference type="GO" id="GO:0016829">
    <property type="term" value="F:lyase activity"/>
    <property type="evidence" value="ECO:0007669"/>
    <property type="project" value="UniProtKB-KW"/>
</dbReference>